<dbReference type="InterPro" id="IPR018499">
    <property type="entry name" value="Tetraspanin/Peripherin"/>
</dbReference>
<gene>
    <name evidence="7" type="ORF">CHS0354_034201</name>
</gene>
<dbReference type="Gene3D" id="1.10.1450.10">
    <property type="entry name" value="Tetraspanin"/>
    <property type="match status" value="1"/>
</dbReference>
<evidence type="ECO:0000256" key="1">
    <source>
        <dbReference type="ARBA" id="ARBA00004141"/>
    </source>
</evidence>
<evidence type="ECO:0000256" key="5">
    <source>
        <dbReference type="ARBA" id="ARBA00023136"/>
    </source>
</evidence>
<proteinExistence type="inferred from homology"/>
<sequence>MGSKNGLRTVFILFNVVFLLTGMGISGVGAWIRADVSYFENLIGSSLVPIVAYILMGAGGFIMLVALAGCMGAMKQYKKLLVVYFILLLLIYMAEAAAGILAFIAYDRVNVLADQYIGEPLRQKYGYAEYKLITTAIDFLQKQFECCGFVSAEEWSTSKYYTDPNTANMRNSTVVPRSCCINSDEENCNAVLDDTKTYMKGCASSVELWIKTKLLVIGAVGIGISVVELFGMVTSCCLIKS</sequence>
<keyword evidence="5 6" id="KW-0472">Membrane</keyword>
<dbReference type="Pfam" id="PF00335">
    <property type="entry name" value="Tetraspanin"/>
    <property type="match status" value="1"/>
</dbReference>
<feature type="transmembrane region" description="Helical" evidence="6">
    <location>
        <begin position="81"/>
        <end position="106"/>
    </location>
</feature>
<comment type="caution">
    <text evidence="7">The sequence shown here is derived from an EMBL/GenBank/DDBJ whole genome shotgun (WGS) entry which is preliminary data.</text>
</comment>
<dbReference type="AlphaFoldDB" id="A0AAE0T2I6"/>
<dbReference type="CDD" id="cd03127">
    <property type="entry name" value="tetraspanin_LEL"/>
    <property type="match status" value="1"/>
</dbReference>
<dbReference type="PANTHER" id="PTHR19282:SF544">
    <property type="entry name" value="TETRASPANIN"/>
    <property type="match status" value="1"/>
</dbReference>
<dbReference type="EMBL" id="JAEAOA010002001">
    <property type="protein sequence ID" value="KAK3602617.1"/>
    <property type="molecule type" value="Genomic_DNA"/>
</dbReference>
<dbReference type="PRINTS" id="PR00259">
    <property type="entry name" value="TMFOUR"/>
</dbReference>
<feature type="transmembrane region" description="Helical" evidence="6">
    <location>
        <begin position="12"/>
        <end position="32"/>
    </location>
</feature>
<evidence type="ECO:0000256" key="6">
    <source>
        <dbReference type="RuleBase" id="RU361218"/>
    </source>
</evidence>
<reference evidence="7" key="1">
    <citation type="journal article" date="2021" name="Genome Biol. Evol.">
        <title>A High-Quality Reference Genome for a Parasitic Bivalve with Doubly Uniparental Inheritance (Bivalvia: Unionida).</title>
        <authorList>
            <person name="Smith C.H."/>
        </authorList>
    </citation>
    <scope>NUCLEOTIDE SEQUENCE</scope>
    <source>
        <strain evidence="7">CHS0354</strain>
    </source>
</reference>
<evidence type="ECO:0000256" key="4">
    <source>
        <dbReference type="ARBA" id="ARBA00022989"/>
    </source>
</evidence>
<keyword evidence="4 6" id="KW-1133">Transmembrane helix</keyword>
<dbReference type="PANTHER" id="PTHR19282">
    <property type="entry name" value="TETRASPANIN"/>
    <property type="match status" value="1"/>
</dbReference>
<dbReference type="Proteomes" id="UP001195483">
    <property type="component" value="Unassembled WGS sequence"/>
</dbReference>
<feature type="transmembrane region" description="Helical" evidence="6">
    <location>
        <begin position="52"/>
        <end position="74"/>
    </location>
</feature>
<dbReference type="SUPFAM" id="SSF48652">
    <property type="entry name" value="Tetraspanin"/>
    <property type="match status" value="1"/>
</dbReference>
<comment type="similarity">
    <text evidence="2 6">Belongs to the tetraspanin (TM4SF) family.</text>
</comment>
<dbReference type="InterPro" id="IPR008952">
    <property type="entry name" value="Tetraspanin_EC2_sf"/>
</dbReference>
<organism evidence="7 8">
    <name type="scientific">Potamilus streckersoni</name>
    <dbReference type="NCBI Taxonomy" id="2493646"/>
    <lineage>
        <taxon>Eukaryota</taxon>
        <taxon>Metazoa</taxon>
        <taxon>Spiralia</taxon>
        <taxon>Lophotrochozoa</taxon>
        <taxon>Mollusca</taxon>
        <taxon>Bivalvia</taxon>
        <taxon>Autobranchia</taxon>
        <taxon>Heteroconchia</taxon>
        <taxon>Palaeoheterodonta</taxon>
        <taxon>Unionida</taxon>
        <taxon>Unionoidea</taxon>
        <taxon>Unionidae</taxon>
        <taxon>Ambleminae</taxon>
        <taxon>Lampsilini</taxon>
        <taxon>Potamilus</taxon>
    </lineage>
</organism>
<dbReference type="PIRSF" id="PIRSF002419">
    <property type="entry name" value="Tetraspanin"/>
    <property type="match status" value="1"/>
</dbReference>
<dbReference type="InterPro" id="IPR000301">
    <property type="entry name" value="Tetraspanin_animals"/>
</dbReference>
<feature type="transmembrane region" description="Helical" evidence="6">
    <location>
        <begin position="214"/>
        <end position="239"/>
    </location>
</feature>
<evidence type="ECO:0000313" key="7">
    <source>
        <dbReference type="EMBL" id="KAK3602617.1"/>
    </source>
</evidence>
<keyword evidence="8" id="KW-1185">Reference proteome</keyword>
<dbReference type="GO" id="GO:0005886">
    <property type="term" value="C:plasma membrane"/>
    <property type="evidence" value="ECO:0007669"/>
    <property type="project" value="TreeGrafter"/>
</dbReference>
<protein>
    <recommendedName>
        <fullName evidence="6">Tetraspanin</fullName>
    </recommendedName>
</protein>
<accession>A0AAE0T2I6</accession>
<evidence type="ECO:0000313" key="8">
    <source>
        <dbReference type="Proteomes" id="UP001195483"/>
    </source>
</evidence>
<name>A0AAE0T2I6_9BIVA</name>
<reference evidence="7" key="2">
    <citation type="journal article" date="2021" name="Genome Biol. Evol.">
        <title>Developing a high-quality reference genome for a parasitic bivalve with doubly uniparental inheritance (Bivalvia: Unionida).</title>
        <authorList>
            <person name="Smith C.H."/>
        </authorList>
    </citation>
    <scope>NUCLEOTIDE SEQUENCE</scope>
    <source>
        <strain evidence="7">CHS0354</strain>
        <tissue evidence="7">Mantle</tissue>
    </source>
</reference>
<keyword evidence="3 6" id="KW-0812">Transmembrane</keyword>
<evidence type="ECO:0000256" key="2">
    <source>
        <dbReference type="ARBA" id="ARBA00006840"/>
    </source>
</evidence>
<evidence type="ECO:0000256" key="3">
    <source>
        <dbReference type="ARBA" id="ARBA00022692"/>
    </source>
</evidence>
<comment type="subcellular location">
    <subcellularLocation>
        <location evidence="1 6">Membrane</location>
        <topology evidence="1 6">Multi-pass membrane protein</topology>
    </subcellularLocation>
</comment>
<reference evidence="7" key="3">
    <citation type="submission" date="2023-05" db="EMBL/GenBank/DDBJ databases">
        <authorList>
            <person name="Smith C.H."/>
        </authorList>
    </citation>
    <scope>NUCLEOTIDE SEQUENCE</scope>
    <source>
        <strain evidence="7">CHS0354</strain>
        <tissue evidence="7">Mantle</tissue>
    </source>
</reference>